<keyword evidence="1" id="KW-1133">Transmembrane helix</keyword>
<feature type="transmembrane region" description="Helical" evidence="1">
    <location>
        <begin position="125"/>
        <end position="146"/>
    </location>
</feature>
<dbReference type="EMBL" id="BFFP01000031">
    <property type="protein sequence ID" value="GBG95313.1"/>
    <property type="molecule type" value="Genomic_DNA"/>
</dbReference>
<dbReference type="Proteomes" id="UP000286848">
    <property type="component" value="Unassembled WGS sequence"/>
</dbReference>
<evidence type="ECO:0000313" key="3">
    <source>
        <dbReference type="Proteomes" id="UP000286848"/>
    </source>
</evidence>
<feature type="transmembrane region" description="Helical" evidence="1">
    <location>
        <begin position="224"/>
        <end position="242"/>
    </location>
</feature>
<dbReference type="OrthoDB" id="129479at2"/>
<keyword evidence="1" id="KW-0472">Membrane</keyword>
<evidence type="ECO:0000256" key="1">
    <source>
        <dbReference type="SAM" id="Phobius"/>
    </source>
</evidence>
<feature type="transmembrane region" description="Helical" evidence="1">
    <location>
        <begin position="460"/>
        <end position="479"/>
    </location>
</feature>
<protein>
    <submittedName>
        <fullName evidence="2">Membrane protein</fullName>
    </submittedName>
</protein>
<keyword evidence="1" id="KW-0812">Transmembrane</keyword>
<name>A0A401IUT4_9LACO</name>
<reference evidence="2 3" key="1">
    <citation type="journal article" date="2019" name="Int. J. Syst. Evol. Microbiol.">
        <title>Lactobacillus salitolerans sp. nov., a novel lactic acid bacterium isolated from spent mushroom substrates.</title>
        <authorList>
            <person name="Tohno M."/>
            <person name="Tanizawa Y."/>
            <person name="Kojima Y."/>
            <person name="Sakamoto M."/>
            <person name="Nakamura Y."/>
            <person name="Ohkuma M."/>
            <person name="Kobayashi H."/>
        </authorList>
    </citation>
    <scope>NUCLEOTIDE SEQUENCE [LARGE SCALE GENOMIC DNA]</scope>
    <source>
        <strain evidence="2 3">YK43</strain>
    </source>
</reference>
<feature type="transmembrane region" description="Helical" evidence="1">
    <location>
        <begin position="178"/>
        <end position="195"/>
    </location>
</feature>
<organism evidence="2 3">
    <name type="scientific">Ligilactobacillus salitolerans</name>
    <dbReference type="NCBI Taxonomy" id="1808352"/>
    <lineage>
        <taxon>Bacteria</taxon>
        <taxon>Bacillati</taxon>
        <taxon>Bacillota</taxon>
        <taxon>Bacilli</taxon>
        <taxon>Lactobacillales</taxon>
        <taxon>Lactobacillaceae</taxon>
        <taxon>Ligilactobacillus</taxon>
    </lineage>
</organism>
<gene>
    <name evidence="2" type="ORF">LFYK43_17720</name>
</gene>
<sequence length="498" mass="55705">MMKNLKQKMYSQNNKLKIKKLLLRVSSPTALGIIFCGLVLSFLLLGQFPAGYADNGNFSQVLSANGLYPLNSSAQTVGLRYGLRQHFNETTPNFFSSQSLFIQAAIGLNKLFFSTHIFDIRFLGLVYFMSYFSAIALLLCALIHHQRGWKNYFLALAVSLVLTDATYSLYLNSFYGEAVTLITLVFTCASFLLMIRPQTKYPHLIAGLFWVNLLLLVTAQVQNFFLLPGLIIICLGLIIGTKNKQKKTWYSIGLVGVLLTSGLVFSSSMRQQQDMLKFTTLTQGILETANDPAKTLANSKIKPQYVLLAGEDYYPIGYTALDPQSKQIKREVIDHLHYPWIIYWYLTHPHRTTTLLNTAAAGLTAPQAGTKEYLQPASKKLSLKLFSLFSTGFAKLYPQKYSFNLLLSIVLLLVYSAGFYNDRKKGLLIGGRKLALVAGMLFNLLFLPLAVIILQGRLNLTSGLLPATLSIQLVILLLLSDGLNNELWGTKEEQKNEK</sequence>
<feature type="transmembrane region" description="Helical" evidence="1">
    <location>
        <begin position="434"/>
        <end position="454"/>
    </location>
</feature>
<comment type="caution">
    <text evidence="2">The sequence shown here is derived from an EMBL/GenBank/DDBJ whole genome shotgun (WGS) entry which is preliminary data.</text>
</comment>
<evidence type="ECO:0000313" key="2">
    <source>
        <dbReference type="EMBL" id="GBG95313.1"/>
    </source>
</evidence>
<dbReference type="AlphaFoldDB" id="A0A401IUT4"/>
<proteinExistence type="predicted"/>
<keyword evidence="3" id="KW-1185">Reference proteome</keyword>
<feature type="transmembrane region" description="Helical" evidence="1">
    <location>
        <begin position="403"/>
        <end position="422"/>
    </location>
</feature>
<feature type="transmembrane region" description="Helical" evidence="1">
    <location>
        <begin position="248"/>
        <end position="267"/>
    </location>
</feature>
<feature type="transmembrane region" description="Helical" evidence="1">
    <location>
        <begin position="21"/>
        <end position="45"/>
    </location>
</feature>
<accession>A0A401IUT4</accession>
<feature type="transmembrane region" description="Helical" evidence="1">
    <location>
        <begin position="152"/>
        <end position="171"/>
    </location>
</feature>